<dbReference type="PANTHER" id="PTHR43744">
    <property type="entry name" value="ABC TRANSPORTER PERMEASE PROTEIN MG189-RELATED-RELATED"/>
    <property type="match status" value="1"/>
</dbReference>
<dbReference type="PANTHER" id="PTHR43744:SF8">
    <property type="entry name" value="SN-GLYCEROL-3-PHOSPHATE TRANSPORT SYSTEM PERMEASE PROTEIN UGPE"/>
    <property type="match status" value="1"/>
</dbReference>
<evidence type="ECO:0000256" key="5">
    <source>
        <dbReference type="ARBA" id="ARBA00022448"/>
    </source>
</evidence>
<keyword evidence="8 11" id="KW-1133">Transmembrane helix</keyword>
<evidence type="ECO:0000256" key="2">
    <source>
        <dbReference type="ARBA" id="ARBA00009306"/>
    </source>
</evidence>
<evidence type="ECO:0000256" key="6">
    <source>
        <dbReference type="ARBA" id="ARBA00022475"/>
    </source>
</evidence>
<feature type="transmembrane region" description="Helical" evidence="11">
    <location>
        <begin position="51"/>
        <end position="76"/>
    </location>
</feature>
<evidence type="ECO:0000256" key="3">
    <source>
        <dbReference type="ARBA" id="ARBA00011557"/>
    </source>
</evidence>
<dbReference type="OrthoDB" id="9815445at2"/>
<dbReference type="GO" id="GO:0055085">
    <property type="term" value="P:transmembrane transport"/>
    <property type="evidence" value="ECO:0007669"/>
    <property type="project" value="InterPro"/>
</dbReference>
<reference evidence="13 14" key="1">
    <citation type="submission" date="2019-03" db="EMBL/GenBank/DDBJ databases">
        <title>Freshwater and sediment microbial communities from various areas in North America, analyzing microbe dynamics in response to fracking.</title>
        <authorList>
            <person name="Lamendella R."/>
        </authorList>
    </citation>
    <scope>NUCLEOTIDE SEQUENCE [LARGE SCALE GENOMIC DNA]</scope>
    <source>
        <strain evidence="13 14">175.2</strain>
    </source>
</reference>
<dbReference type="EMBL" id="SMAR01000059">
    <property type="protein sequence ID" value="TCT28537.1"/>
    <property type="molecule type" value="Genomic_DNA"/>
</dbReference>
<evidence type="ECO:0000256" key="4">
    <source>
        <dbReference type="ARBA" id="ARBA00020515"/>
    </source>
</evidence>
<keyword evidence="14" id="KW-1185">Reference proteome</keyword>
<evidence type="ECO:0000256" key="9">
    <source>
        <dbReference type="ARBA" id="ARBA00023136"/>
    </source>
</evidence>
<dbReference type="RefSeq" id="WP_132314226.1">
    <property type="nucleotide sequence ID" value="NZ_SMAR01000059.1"/>
</dbReference>
<comment type="function">
    <text evidence="10 11">Part of the ABC transporter complex UgpBAEC involved in sn-glycerol-3-phosphate (G3P) import. Probably responsible for the translocation of the substrate across the membrane.</text>
</comment>
<evidence type="ECO:0000259" key="12">
    <source>
        <dbReference type="Pfam" id="PF00528"/>
    </source>
</evidence>
<comment type="caution">
    <text evidence="11">Lacks conserved residue(s) required for the propagation of feature annotation.</text>
</comment>
<feature type="domain" description="ABC transmembrane type-1" evidence="12">
    <location>
        <begin position="7"/>
        <end position="134"/>
    </location>
</feature>
<dbReference type="Gene3D" id="1.10.3720.10">
    <property type="entry name" value="MetI-like"/>
    <property type="match status" value="1"/>
</dbReference>
<dbReference type="GO" id="GO:0005886">
    <property type="term" value="C:plasma membrane"/>
    <property type="evidence" value="ECO:0007669"/>
    <property type="project" value="UniProtKB-SubCell"/>
</dbReference>
<evidence type="ECO:0000256" key="8">
    <source>
        <dbReference type="ARBA" id="ARBA00022989"/>
    </source>
</evidence>
<dbReference type="AlphaFoldDB" id="A0A4V2V334"/>
<keyword evidence="11" id="KW-0997">Cell inner membrane</keyword>
<keyword evidence="9 11" id="KW-0472">Membrane</keyword>
<dbReference type="Pfam" id="PF00528">
    <property type="entry name" value="BPD_transp_1"/>
    <property type="match status" value="1"/>
</dbReference>
<evidence type="ECO:0000313" key="13">
    <source>
        <dbReference type="EMBL" id="TCT28537.1"/>
    </source>
</evidence>
<organism evidence="13 14">
    <name type="scientific">Martelella mediterranea</name>
    <dbReference type="NCBI Taxonomy" id="293089"/>
    <lineage>
        <taxon>Bacteria</taxon>
        <taxon>Pseudomonadati</taxon>
        <taxon>Pseudomonadota</taxon>
        <taxon>Alphaproteobacteria</taxon>
        <taxon>Hyphomicrobiales</taxon>
        <taxon>Aurantimonadaceae</taxon>
        <taxon>Martelella</taxon>
    </lineage>
</organism>
<evidence type="ECO:0000256" key="7">
    <source>
        <dbReference type="ARBA" id="ARBA00022692"/>
    </source>
</evidence>
<keyword evidence="7 11" id="KW-0812">Transmembrane</keyword>
<feature type="transmembrane region" description="Helical" evidence="11">
    <location>
        <begin position="6"/>
        <end position="30"/>
    </location>
</feature>
<dbReference type="InterPro" id="IPR035906">
    <property type="entry name" value="MetI-like_sf"/>
</dbReference>
<dbReference type="CDD" id="cd06261">
    <property type="entry name" value="TM_PBP2"/>
    <property type="match status" value="1"/>
</dbReference>
<comment type="similarity">
    <text evidence="2">Belongs to the binding-protein-dependent transport system permease family.</text>
</comment>
<evidence type="ECO:0000256" key="11">
    <source>
        <dbReference type="RuleBase" id="RU363056"/>
    </source>
</evidence>
<comment type="subcellular location">
    <subcellularLocation>
        <location evidence="11">Cell inner membrane</location>
        <topology evidence="11">Multi-pass membrane protein</topology>
    </subcellularLocation>
    <subcellularLocation>
        <location evidence="1">Cell membrane</location>
        <topology evidence="1">Multi-pass membrane protein</topology>
    </subcellularLocation>
</comment>
<comment type="subunit">
    <text evidence="3 11">The complex is composed of two ATP-binding proteins (UgpC), two transmembrane proteins (UgpA and UgpE) and a solute-binding protein (UgpB).</text>
</comment>
<dbReference type="Proteomes" id="UP000295097">
    <property type="component" value="Unassembled WGS sequence"/>
</dbReference>
<evidence type="ECO:0000313" key="14">
    <source>
        <dbReference type="Proteomes" id="UP000295097"/>
    </source>
</evidence>
<name>A0A4V2V334_9HYPH</name>
<dbReference type="InterPro" id="IPR000515">
    <property type="entry name" value="MetI-like"/>
</dbReference>
<sequence>MLGPLAPLALVVFYVGHHLPFTIFLFTTFLRAIPTDYDDAASIDGCNRLQLFRYVLFPLLGPVTGTVVIMDTIFIWNDLMTPLLYLSGGRNLTLPVAIYSFVGEYSSDWSTIFAGLVISMIPVLIAYAILQKRIMQGFSAGVKG</sequence>
<keyword evidence="6 11" id="KW-1003">Cell membrane</keyword>
<comment type="caution">
    <text evidence="13">The sequence shown here is derived from an EMBL/GenBank/DDBJ whole genome shotgun (WGS) entry which is preliminary data.</text>
</comment>
<evidence type="ECO:0000256" key="1">
    <source>
        <dbReference type="ARBA" id="ARBA00004651"/>
    </source>
</evidence>
<dbReference type="SUPFAM" id="SSF161098">
    <property type="entry name" value="MetI-like"/>
    <property type="match status" value="1"/>
</dbReference>
<accession>A0A4V2V334</accession>
<gene>
    <name evidence="11" type="primary">ugpE</name>
    <name evidence="13" type="ORF">EDC90_105910</name>
</gene>
<proteinExistence type="inferred from homology"/>
<protein>
    <recommendedName>
        <fullName evidence="4 11">sn-glycerol-3-phosphate transport system permease protein UgpE</fullName>
    </recommendedName>
</protein>
<feature type="transmembrane region" description="Helical" evidence="11">
    <location>
        <begin position="109"/>
        <end position="130"/>
    </location>
</feature>
<evidence type="ECO:0000256" key="10">
    <source>
        <dbReference type="ARBA" id="ARBA00037054"/>
    </source>
</evidence>
<keyword evidence="5 11" id="KW-0813">Transport</keyword>